<dbReference type="EMBL" id="SMMG02000004">
    <property type="protein sequence ID" value="KAA3477791.1"/>
    <property type="molecule type" value="Genomic_DNA"/>
</dbReference>
<evidence type="ECO:0000313" key="1">
    <source>
        <dbReference type="EMBL" id="KAA3477791.1"/>
    </source>
</evidence>
<dbReference type="Proteomes" id="UP000325315">
    <property type="component" value="Unassembled WGS sequence"/>
</dbReference>
<evidence type="ECO:0000313" key="2">
    <source>
        <dbReference type="Proteomes" id="UP000325315"/>
    </source>
</evidence>
<keyword evidence="2" id="KW-1185">Reference proteome</keyword>
<protein>
    <submittedName>
        <fullName evidence="1">Uncharacterized protein</fullName>
    </submittedName>
</protein>
<organism evidence="1 2">
    <name type="scientific">Gossypium australe</name>
    <dbReference type="NCBI Taxonomy" id="47621"/>
    <lineage>
        <taxon>Eukaryota</taxon>
        <taxon>Viridiplantae</taxon>
        <taxon>Streptophyta</taxon>
        <taxon>Embryophyta</taxon>
        <taxon>Tracheophyta</taxon>
        <taxon>Spermatophyta</taxon>
        <taxon>Magnoliopsida</taxon>
        <taxon>eudicotyledons</taxon>
        <taxon>Gunneridae</taxon>
        <taxon>Pentapetalae</taxon>
        <taxon>rosids</taxon>
        <taxon>malvids</taxon>
        <taxon>Malvales</taxon>
        <taxon>Malvaceae</taxon>
        <taxon>Malvoideae</taxon>
        <taxon>Gossypium</taxon>
    </lineage>
</organism>
<gene>
    <name evidence="1" type="ORF">EPI10_011652</name>
</gene>
<sequence length="81" mass="9765">MCNDLKQSYQWSGIKHEILEFVLRCLVIMACYVFRMEMRSSHDEFSIWTNFDVMKERLDLNYYCQTDDIGSFYFIQNGLLA</sequence>
<proteinExistence type="predicted"/>
<reference evidence="1" key="1">
    <citation type="submission" date="2019-08" db="EMBL/GenBank/DDBJ databases">
        <authorList>
            <person name="Liu F."/>
        </authorList>
    </citation>
    <scope>NUCLEOTIDE SEQUENCE [LARGE SCALE GENOMIC DNA]</scope>
    <source>
        <strain evidence="1">PA1801</strain>
        <tissue evidence="1">Leaf</tissue>
    </source>
</reference>
<accession>A0A5B6W7V0</accession>
<dbReference type="AlphaFoldDB" id="A0A5B6W7V0"/>
<comment type="caution">
    <text evidence="1">The sequence shown here is derived from an EMBL/GenBank/DDBJ whole genome shotgun (WGS) entry which is preliminary data.</text>
</comment>
<name>A0A5B6W7V0_9ROSI</name>